<dbReference type="Proteomes" id="UP000440578">
    <property type="component" value="Unassembled WGS sequence"/>
</dbReference>
<dbReference type="InterPro" id="IPR036397">
    <property type="entry name" value="RNaseH_sf"/>
</dbReference>
<dbReference type="InterPro" id="IPR013766">
    <property type="entry name" value="Thioredoxin_domain"/>
</dbReference>
<dbReference type="InterPro" id="IPR045020">
    <property type="entry name" value="PRX_1cys"/>
</dbReference>
<dbReference type="InterPro" id="IPR012337">
    <property type="entry name" value="RNaseH-like_sf"/>
</dbReference>
<evidence type="ECO:0000259" key="7">
    <source>
        <dbReference type="PROSITE" id="PS50158"/>
    </source>
</evidence>
<organism evidence="10 11">
    <name type="scientific">Amphibalanus amphitrite</name>
    <name type="common">Striped barnacle</name>
    <name type="synonym">Balanus amphitrite</name>
    <dbReference type="NCBI Taxonomy" id="1232801"/>
    <lineage>
        <taxon>Eukaryota</taxon>
        <taxon>Metazoa</taxon>
        <taxon>Ecdysozoa</taxon>
        <taxon>Arthropoda</taxon>
        <taxon>Crustacea</taxon>
        <taxon>Multicrustacea</taxon>
        <taxon>Cirripedia</taxon>
        <taxon>Thoracica</taxon>
        <taxon>Thoracicalcarea</taxon>
        <taxon>Balanomorpha</taxon>
        <taxon>Balanoidea</taxon>
        <taxon>Balanidae</taxon>
        <taxon>Amphibalaninae</taxon>
        <taxon>Amphibalanus</taxon>
    </lineage>
</organism>
<dbReference type="AlphaFoldDB" id="A0A6A4WLF0"/>
<name>A0A6A4WLF0_AMPAM</name>
<dbReference type="InterPro" id="IPR000866">
    <property type="entry name" value="AhpC/TSA"/>
</dbReference>
<dbReference type="Gene3D" id="3.40.30.10">
    <property type="entry name" value="Glutaredoxin"/>
    <property type="match status" value="1"/>
</dbReference>
<evidence type="ECO:0000256" key="5">
    <source>
        <dbReference type="ARBA" id="ARBA00025719"/>
    </source>
</evidence>
<dbReference type="GO" id="GO:0015074">
    <property type="term" value="P:DNA integration"/>
    <property type="evidence" value="ECO:0007669"/>
    <property type="project" value="InterPro"/>
</dbReference>
<keyword evidence="3" id="KW-0560">Oxidoreductase</keyword>
<dbReference type="PANTHER" id="PTHR43503">
    <property type="entry name" value="MCG48959-RELATED"/>
    <property type="match status" value="1"/>
</dbReference>
<dbReference type="GO" id="GO:0005829">
    <property type="term" value="C:cytosol"/>
    <property type="evidence" value="ECO:0007669"/>
    <property type="project" value="TreeGrafter"/>
</dbReference>
<proteinExistence type="inferred from homology"/>
<dbReference type="InterPro" id="IPR001584">
    <property type="entry name" value="Integrase_cat-core"/>
</dbReference>
<keyword evidence="4" id="KW-0676">Redox-active center</keyword>
<keyword evidence="6" id="KW-0479">Metal-binding</keyword>
<dbReference type="SMART" id="SM00343">
    <property type="entry name" value="ZnF_C2HC"/>
    <property type="match status" value="1"/>
</dbReference>
<keyword evidence="6" id="KW-0862">Zinc</keyword>
<dbReference type="PROSITE" id="PS50158">
    <property type="entry name" value="ZF_CCHC"/>
    <property type="match status" value="1"/>
</dbReference>
<dbReference type="Pfam" id="PF00578">
    <property type="entry name" value="AhpC-TSA"/>
    <property type="match status" value="1"/>
</dbReference>
<dbReference type="InterPro" id="IPR036875">
    <property type="entry name" value="Znf_CCHC_sf"/>
</dbReference>
<feature type="domain" description="Integrase catalytic" evidence="8">
    <location>
        <begin position="662"/>
        <end position="783"/>
    </location>
</feature>
<dbReference type="GO" id="GO:0051920">
    <property type="term" value="F:peroxiredoxin activity"/>
    <property type="evidence" value="ECO:0007669"/>
    <property type="project" value="InterPro"/>
</dbReference>
<dbReference type="PROSITE" id="PS50994">
    <property type="entry name" value="INTEGRASE"/>
    <property type="match status" value="1"/>
</dbReference>
<keyword evidence="2" id="KW-0049">Antioxidant</keyword>
<dbReference type="PROSITE" id="PS51352">
    <property type="entry name" value="THIOREDOXIN_2"/>
    <property type="match status" value="1"/>
</dbReference>
<comment type="caution">
    <text evidence="10">The sequence shown here is derived from an EMBL/GenBank/DDBJ whole genome shotgun (WGS) entry which is preliminary data.</text>
</comment>
<dbReference type="PANTHER" id="PTHR43503:SF4">
    <property type="entry name" value="PEROXIREDOXIN-6"/>
    <property type="match status" value="1"/>
</dbReference>
<keyword evidence="11" id="KW-1185">Reference proteome</keyword>
<evidence type="ECO:0000256" key="1">
    <source>
        <dbReference type="ARBA" id="ARBA00022559"/>
    </source>
</evidence>
<dbReference type="InterPro" id="IPR055475">
    <property type="entry name" value="DUF7047"/>
</dbReference>
<dbReference type="InterPro" id="IPR001878">
    <property type="entry name" value="Znf_CCHC"/>
</dbReference>
<evidence type="ECO:0000259" key="8">
    <source>
        <dbReference type="PROSITE" id="PS50994"/>
    </source>
</evidence>
<dbReference type="Gene3D" id="3.30.420.10">
    <property type="entry name" value="Ribonuclease H-like superfamily/Ribonuclease H"/>
    <property type="match status" value="2"/>
</dbReference>
<protein>
    <submittedName>
        <fullName evidence="10">Peroxiredoxin-6</fullName>
    </submittedName>
</protein>
<dbReference type="InterPro" id="IPR002156">
    <property type="entry name" value="RNaseH_domain"/>
</dbReference>
<gene>
    <name evidence="10" type="primary">PRDX6_4</name>
    <name evidence="10" type="ORF">FJT64_021645</name>
</gene>
<dbReference type="CDD" id="cd03016">
    <property type="entry name" value="PRX_1cys"/>
    <property type="match status" value="1"/>
</dbReference>
<dbReference type="GO" id="GO:0008270">
    <property type="term" value="F:zinc ion binding"/>
    <property type="evidence" value="ECO:0007669"/>
    <property type="project" value="UniProtKB-KW"/>
</dbReference>
<dbReference type="GO" id="GO:0045454">
    <property type="term" value="P:cell redox homeostasis"/>
    <property type="evidence" value="ECO:0007669"/>
    <property type="project" value="TreeGrafter"/>
</dbReference>
<feature type="domain" description="CCHC-type" evidence="7">
    <location>
        <begin position="330"/>
        <end position="347"/>
    </location>
</feature>
<evidence type="ECO:0000256" key="4">
    <source>
        <dbReference type="ARBA" id="ARBA00023284"/>
    </source>
</evidence>
<dbReference type="FunFam" id="3.40.30.10:FF:000011">
    <property type="entry name" value="Peroxiredoxin PRX1"/>
    <property type="match status" value="1"/>
</dbReference>
<dbReference type="GO" id="GO:0005739">
    <property type="term" value="C:mitochondrion"/>
    <property type="evidence" value="ECO:0007669"/>
    <property type="project" value="TreeGrafter"/>
</dbReference>
<reference evidence="10 11" key="1">
    <citation type="submission" date="2019-07" db="EMBL/GenBank/DDBJ databases">
        <title>Draft genome assembly of a fouling barnacle, Amphibalanus amphitrite (Darwin, 1854): The first reference genome for Thecostraca.</title>
        <authorList>
            <person name="Kim W."/>
        </authorList>
    </citation>
    <scope>NUCLEOTIDE SEQUENCE [LARGE SCALE GENOMIC DNA]</scope>
    <source>
        <strain evidence="10">SNU_AA5</strain>
        <tissue evidence="10">Soma without cirri and trophi</tissue>
    </source>
</reference>
<dbReference type="GO" id="GO:0004523">
    <property type="term" value="F:RNA-DNA hybrid ribonuclease activity"/>
    <property type="evidence" value="ECO:0007669"/>
    <property type="project" value="InterPro"/>
</dbReference>
<evidence type="ECO:0000256" key="3">
    <source>
        <dbReference type="ARBA" id="ARBA00023002"/>
    </source>
</evidence>
<feature type="domain" description="Thioredoxin" evidence="9">
    <location>
        <begin position="9"/>
        <end position="171"/>
    </location>
</feature>
<keyword evidence="1" id="KW-0575">Peroxidase</keyword>
<dbReference type="Pfam" id="PF13456">
    <property type="entry name" value="RVT_3"/>
    <property type="match status" value="1"/>
</dbReference>
<dbReference type="Gene3D" id="3.30.1020.10">
    <property type="entry name" value="Antioxidant, Horf6, Chain A, domain2"/>
    <property type="match status" value="2"/>
</dbReference>
<evidence type="ECO:0000256" key="2">
    <source>
        <dbReference type="ARBA" id="ARBA00022862"/>
    </source>
</evidence>
<dbReference type="OrthoDB" id="2996783at2759"/>
<evidence type="ECO:0000259" key="9">
    <source>
        <dbReference type="PROSITE" id="PS51352"/>
    </source>
</evidence>
<dbReference type="SUPFAM" id="SSF52833">
    <property type="entry name" value="Thioredoxin-like"/>
    <property type="match status" value="1"/>
</dbReference>
<dbReference type="Pfam" id="PF23088">
    <property type="entry name" value="DUF7047"/>
    <property type="match status" value="1"/>
</dbReference>
<evidence type="ECO:0000256" key="6">
    <source>
        <dbReference type="PROSITE-ProRule" id="PRU00047"/>
    </source>
</evidence>
<sequence length="865" mass="93803">MCNNQANMVLLGEVFPNFEAETTEGPIKFHDWLGGSWGILFSHPADFTPVCTTELGAAAQLAPEFAKRGVKMIAVSCDPVQSHKDWIKDIEAYNHLAGAFPYPIIADEERRLAVQLGMLDPDERTAEGLCLTARAVFVVGPDNRLKLSILYPATTGRNFHEILRAIDSLQLTAQKKVATPVNWKLPVDHRASLAAVKSALFAAFALDSFAAYDAFVTRRLQPGESADVYLADLRRLAELFGGVPDRTLSCAFVNGLPDAARQVIRAGSRAEALDLPSVVARARAVLSDDRVATVAAATAAPPSGGGGNRGGTQDAEAVMAARVPRRPRSRRCWACGRLGHLAAGCPQGNGTGSGAAVPDPPDRVTRRSVFAWCGRLVAHLPVCGWLRPAAAWVKRRANAVTRGWDDVTTDALLQSQISHVHSRLLAADPARGQWCWTGDQAIVWTDASSIAAGVVIETPCGGVMEDACWLRPGDAAATHINMAELDAAVRGLNLAVAWGVTNIDLRTDSATVHRWVDDALSGRARLRTRAAGEMLIRRRVDLIRQLANELELKVTVTLVRSEENLADALTRVPKEWLRDECEESRMSVMADDGAGDSAARGQVVVGAGAADAVRSSVQSVHERAGHPGVRRTLFFARRDVSRDVTRALVRAVVTTCDVCRSIDPAPVRWRHGSLEVAAVWERVAMDVTHHQGRSYLTVIDCGPTRFTVWRPLGRADAVEVTGHLEQIFLERGAPKEILADNDTVFRGRRLASLVARWGIALRFRAVHEPGGNGVVERCHRTVKVIAARRRCPVSEAVHLYNVTPRDGRTADTAPAAGVYRYAAGDKCMVLPSISEDDAKKLFPAGVEVHEVPSGKKYIRTTPQPQ</sequence>
<accession>A0A6A4WLF0</accession>
<dbReference type="GO" id="GO:0003676">
    <property type="term" value="F:nucleic acid binding"/>
    <property type="evidence" value="ECO:0007669"/>
    <property type="project" value="InterPro"/>
</dbReference>
<dbReference type="EMBL" id="VIIS01000621">
    <property type="protein sequence ID" value="KAF0306953.1"/>
    <property type="molecule type" value="Genomic_DNA"/>
</dbReference>
<evidence type="ECO:0000313" key="10">
    <source>
        <dbReference type="EMBL" id="KAF0306953.1"/>
    </source>
</evidence>
<evidence type="ECO:0000313" key="11">
    <source>
        <dbReference type="Proteomes" id="UP000440578"/>
    </source>
</evidence>
<dbReference type="SUPFAM" id="SSF57756">
    <property type="entry name" value="Retrovirus zinc finger-like domains"/>
    <property type="match status" value="1"/>
</dbReference>
<dbReference type="InterPro" id="IPR036249">
    <property type="entry name" value="Thioredoxin-like_sf"/>
</dbReference>
<dbReference type="SUPFAM" id="SSF53098">
    <property type="entry name" value="Ribonuclease H-like"/>
    <property type="match status" value="2"/>
</dbReference>
<comment type="similarity">
    <text evidence="5">Belongs to the peroxiredoxin family. Prx6 subfamily.</text>
</comment>
<keyword evidence="6" id="KW-0863">Zinc-finger</keyword>